<protein>
    <submittedName>
        <fullName evidence="3">Uncharacterized protein</fullName>
    </submittedName>
</protein>
<dbReference type="PROSITE" id="PS51257">
    <property type="entry name" value="PROKAR_LIPOPROTEIN"/>
    <property type="match status" value="1"/>
</dbReference>
<keyword evidence="2" id="KW-0732">Signal</keyword>
<keyword evidence="4" id="KW-1185">Reference proteome</keyword>
<dbReference type="EMBL" id="JAXBLV010000056">
    <property type="protein sequence ID" value="MDY3558802.1"/>
    <property type="molecule type" value="Genomic_DNA"/>
</dbReference>
<sequence>MFRRFVLVLILGASLVSLGCDGDKNPPTAGAGSPPPKREAPGQKAK</sequence>
<proteinExistence type="predicted"/>
<dbReference type="Proteomes" id="UP001272242">
    <property type="component" value="Unassembled WGS sequence"/>
</dbReference>
<feature type="compositionally biased region" description="Basic and acidic residues" evidence="1">
    <location>
        <begin position="36"/>
        <end position="46"/>
    </location>
</feature>
<evidence type="ECO:0000313" key="4">
    <source>
        <dbReference type="Proteomes" id="UP001272242"/>
    </source>
</evidence>
<feature type="region of interest" description="Disordered" evidence="1">
    <location>
        <begin position="20"/>
        <end position="46"/>
    </location>
</feature>
<name>A0ABU5EU13_9BACT</name>
<evidence type="ECO:0000256" key="1">
    <source>
        <dbReference type="SAM" id="MobiDB-lite"/>
    </source>
</evidence>
<feature type="signal peptide" evidence="2">
    <location>
        <begin position="1"/>
        <end position="19"/>
    </location>
</feature>
<feature type="chain" id="PRO_5045292911" evidence="2">
    <location>
        <begin position="20"/>
        <end position="46"/>
    </location>
</feature>
<reference evidence="4" key="1">
    <citation type="journal article" date="2023" name="Mar. Drugs">
        <title>Gemmata algarum, a Novel Planctomycete Isolated from an Algal Mat, Displays Antimicrobial Activity.</title>
        <authorList>
            <person name="Kumar G."/>
            <person name="Kallscheuer N."/>
            <person name="Kashif M."/>
            <person name="Ahamad S."/>
            <person name="Jagadeeshwari U."/>
            <person name="Pannikurungottu S."/>
            <person name="Haufschild T."/>
            <person name="Kabuu M."/>
            <person name="Sasikala C."/>
            <person name="Jogler C."/>
            <person name="Ramana C."/>
        </authorList>
    </citation>
    <scope>NUCLEOTIDE SEQUENCE [LARGE SCALE GENOMIC DNA]</scope>
    <source>
        <strain evidence="4">JC673</strain>
    </source>
</reference>
<organism evidence="3 4">
    <name type="scientific">Gemmata algarum</name>
    <dbReference type="NCBI Taxonomy" id="2975278"/>
    <lineage>
        <taxon>Bacteria</taxon>
        <taxon>Pseudomonadati</taxon>
        <taxon>Planctomycetota</taxon>
        <taxon>Planctomycetia</taxon>
        <taxon>Gemmatales</taxon>
        <taxon>Gemmataceae</taxon>
        <taxon>Gemmata</taxon>
    </lineage>
</organism>
<gene>
    <name evidence="3" type="ORF">R5W23_005959</name>
</gene>
<accession>A0ABU5EU13</accession>
<comment type="caution">
    <text evidence="3">The sequence shown here is derived from an EMBL/GenBank/DDBJ whole genome shotgun (WGS) entry which is preliminary data.</text>
</comment>
<evidence type="ECO:0000313" key="3">
    <source>
        <dbReference type="EMBL" id="MDY3558802.1"/>
    </source>
</evidence>
<dbReference type="RefSeq" id="WP_261185556.1">
    <property type="nucleotide sequence ID" value="NZ_JAXBLV010000056.1"/>
</dbReference>
<evidence type="ECO:0000256" key="2">
    <source>
        <dbReference type="SAM" id="SignalP"/>
    </source>
</evidence>